<feature type="region of interest" description="Disordered" evidence="7">
    <location>
        <begin position="108"/>
        <end position="185"/>
    </location>
</feature>
<feature type="region of interest" description="Disordered" evidence="7">
    <location>
        <begin position="380"/>
        <end position="440"/>
    </location>
</feature>
<keyword evidence="3" id="KW-0677">Repeat</keyword>
<feature type="compositionally biased region" description="Polar residues" evidence="7">
    <location>
        <begin position="342"/>
        <end position="358"/>
    </location>
</feature>
<evidence type="ECO:0000256" key="4">
    <source>
        <dbReference type="ARBA" id="ARBA00022803"/>
    </source>
</evidence>
<dbReference type="GO" id="GO:0034080">
    <property type="term" value="P:CENP-A containing chromatin assembly"/>
    <property type="evidence" value="ECO:0007669"/>
    <property type="project" value="TreeGrafter"/>
</dbReference>
<gene>
    <name evidence="9" type="ORF">ECPE_LOCUS14038</name>
</gene>
<evidence type="ECO:0000256" key="1">
    <source>
        <dbReference type="ARBA" id="ARBA00004123"/>
    </source>
</evidence>
<dbReference type="InterPro" id="IPR011990">
    <property type="entry name" value="TPR-like_helical_dom_sf"/>
</dbReference>
<accession>A0A3P8HKJ4</accession>
<dbReference type="OrthoDB" id="5587616at2759"/>
<feature type="region of interest" description="Disordered" evidence="7">
    <location>
        <begin position="329"/>
        <end position="361"/>
    </location>
</feature>
<dbReference type="Pfam" id="PF10516">
    <property type="entry name" value="SHNi-TPR"/>
    <property type="match status" value="1"/>
</dbReference>
<dbReference type="InterPro" id="IPR019734">
    <property type="entry name" value="TPR_rpt"/>
</dbReference>
<sequence length="447" mass="49264">MSFKDLGGQHNSNGVQMAGADDLVSKGRRHLACSEIQQAVENFQKACELLAAEFGDLDDRLGVPNLLYGSALLELARMESTVIGNALEGAEEKEELSDQVIDAMCEEEKTVPPEEPTSSEEKPGTEQDVEPTVGDEKEQDNAQDGKETTDTDNVQEEENGEEEKTEDENENEECNEADTDEQEDDVTNLQLAWEVIEVARKIFSRKDDDESRLKVAECYEKLGEISREKEDYTQAVSDLQECLVIRQSLLSDDHREVAETHFQIGTTHAVAGSLESAMSAFEAAISSLEKHAANLRKKINEDEKSHNENELELLKSSLKEVETLIPELETRKSEVEEDLQASKLQPQTSTSFPATAETSCDKKPVDDISHLVRKKRQVTENKIDVNGANPVNGDGTSPITKKPKIDGKPDQQVNGDHAAEAQVGTNDLGSSLNSTQISPQGQDCICF</sequence>
<name>A0A3P8HKJ4_9TREM</name>
<evidence type="ECO:0000256" key="6">
    <source>
        <dbReference type="PROSITE-ProRule" id="PRU00339"/>
    </source>
</evidence>
<evidence type="ECO:0000256" key="3">
    <source>
        <dbReference type="ARBA" id="ARBA00022737"/>
    </source>
</evidence>
<organism evidence="9 10">
    <name type="scientific">Echinostoma caproni</name>
    <dbReference type="NCBI Taxonomy" id="27848"/>
    <lineage>
        <taxon>Eukaryota</taxon>
        <taxon>Metazoa</taxon>
        <taxon>Spiralia</taxon>
        <taxon>Lophotrochozoa</taxon>
        <taxon>Platyhelminthes</taxon>
        <taxon>Trematoda</taxon>
        <taxon>Digenea</taxon>
        <taxon>Plagiorchiida</taxon>
        <taxon>Echinostomata</taxon>
        <taxon>Echinostomatoidea</taxon>
        <taxon>Echinostomatidae</taxon>
        <taxon>Echinostoma</taxon>
    </lineage>
</organism>
<dbReference type="PANTHER" id="PTHR15081">
    <property type="entry name" value="NUCLEAR AUTOANTIGENIC SPERM PROTEIN NASP -RELATED"/>
    <property type="match status" value="1"/>
</dbReference>
<evidence type="ECO:0000256" key="2">
    <source>
        <dbReference type="ARBA" id="ARBA00008402"/>
    </source>
</evidence>
<dbReference type="EMBL" id="UZAN01056552">
    <property type="protein sequence ID" value="VDP91310.1"/>
    <property type="molecule type" value="Genomic_DNA"/>
</dbReference>
<feature type="compositionally biased region" description="Basic and acidic residues" evidence="7">
    <location>
        <begin position="134"/>
        <end position="149"/>
    </location>
</feature>
<feature type="domain" description="Tetratricopeptide SHNi-TPR" evidence="8">
    <location>
        <begin position="216"/>
        <end position="250"/>
    </location>
</feature>
<dbReference type="InterPro" id="IPR019544">
    <property type="entry name" value="Tetratricopeptide_SHNi-TPR_dom"/>
</dbReference>
<feature type="compositionally biased region" description="Polar residues" evidence="7">
    <location>
        <begin position="423"/>
        <end position="440"/>
    </location>
</feature>
<comment type="subcellular location">
    <subcellularLocation>
        <location evidence="1">Nucleus</location>
    </subcellularLocation>
</comment>
<evidence type="ECO:0000259" key="8">
    <source>
        <dbReference type="Pfam" id="PF10516"/>
    </source>
</evidence>
<evidence type="ECO:0000313" key="10">
    <source>
        <dbReference type="Proteomes" id="UP000272942"/>
    </source>
</evidence>
<dbReference type="GO" id="GO:0006335">
    <property type="term" value="P:DNA replication-dependent chromatin assembly"/>
    <property type="evidence" value="ECO:0007669"/>
    <property type="project" value="TreeGrafter"/>
</dbReference>
<dbReference type="PROSITE" id="PS50005">
    <property type="entry name" value="TPR"/>
    <property type="match status" value="1"/>
</dbReference>
<dbReference type="PANTHER" id="PTHR15081:SF1">
    <property type="entry name" value="NUCLEAR AUTOANTIGENIC SPERM PROTEIN"/>
    <property type="match status" value="1"/>
</dbReference>
<proteinExistence type="inferred from homology"/>
<feature type="repeat" description="TPR" evidence="6">
    <location>
        <begin position="258"/>
        <end position="291"/>
    </location>
</feature>
<keyword evidence="10" id="KW-1185">Reference proteome</keyword>
<dbReference type="GO" id="GO:0042393">
    <property type="term" value="F:histone binding"/>
    <property type="evidence" value="ECO:0007669"/>
    <property type="project" value="TreeGrafter"/>
</dbReference>
<evidence type="ECO:0000313" key="9">
    <source>
        <dbReference type="EMBL" id="VDP91310.1"/>
    </source>
</evidence>
<reference evidence="9 10" key="1">
    <citation type="submission" date="2018-11" db="EMBL/GenBank/DDBJ databases">
        <authorList>
            <consortium name="Pathogen Informatics"/>
        </authorList>
    </citation>
    <scope>NUCLEOTIDE SEQUENCE [LARGE SCALE GENOMIC DNA]</scope>
    <source>
        <strain evidence="9 10">Egypt</strain>
    </source>
</reference>
<dbReference type="Proteomes" id="UP000272942">
    <property type="component" value="Unassembled WGS sequence"/>
</dbReference>
<comment type="similarity">
    <text evidence="2">Belongs to the NASP family.</text>
</comment>
<feature type="compositionally biased region" description="Acidic residues" evidence="7">
    <location>
        <begin position="153"/>
        <end position="185"/>
    </location>
</feature>
<evidence type="ECO:0000256" key="5">
    <source>
        <dbReference type="ARBA" id="ARBA00023242"/>
    </source>
</evidence>
<dbReference type="InterPro" id="IPR051730">
    <property type="entry name" value="NASP-like"/>
</dbReference>
<dbReference type="GO" id="GO:0005654">
    <property type="term" value="C:nucleoplasm"/>
    <property type="evidence" value="ECO:0007669"/>
    <property type="project" value="TreeGrafter"/>
</dbReference>
<keyword evidence="4 6" id="KW-0802">TPR repeat</keyword>
<evidence type="ECO:0000256" key="7">
    <source>
        <dbReference type="SAM" id="MobiDB-lite"/>
    </source>
</evidence>
<dbReference type="AlphaFoldDB" id="A0A3P8HKJ4"/>
<keyword evidence="5" id="KW-0539">Nucleus</keyword>
<protein>
    <recommendedName>
        <fullName evidence="8">Tetratricopeptide SHNi-TPR domain-containing protein</fullName>
    </recommendedName>
</protein>
<dbReference type="SMART" id="SM00028">
    <property type="entry name" value="TPR"/>
    <property type="match status" value="3"/>
</dbReference>
<dbReference type="SUPFAM" id="SSF48452">
    <property type="entry name" value="TPR-like"/>
    <property type="match status" value="1"/>
</dbReference>
<dbReference type="Gene3D" id="1.25.40.10">
    <property type="entry name" value="Tetratricopeptide repeat domain"/>
    <property type="match status" value="1"/>
</dbReference>